<evidence type="ECO:0000313" key="2">
    <source>
        <dbReference type="Proteomes" id="UP000236151"/>
    </source>
</evidence>
<accession>A0A2K2FAD0</accession>
<protein>
    <submittedName>
        <fullName evidence="1">Uncharacterized protein</fullName>
    </submittedName>
</protein>
<dbReference type="AlphaFoldDB" id="A0A2K2FAD0"/>
<sequence length="66" mass="7562">MGERPEYALVVGSVQLKTRAGRKFRLLLAHATWDAHREVESGGSWRQIAGQRQFFEAGRYSEKNNN</sequence>
<comment type="caution">
    <text evidence="1">The sequence shown here is derived from an EMBL/GenBank/DDBJ whole genome shotgun (WGS) entry which is preliminary data.</text>
</comment>
<proteinExistence type="predicted"/>
<evidence type="ECO:0000313" key="1">
    <source>
        <dbReference type="EMBL" id="PNT96965.1"/>
    </source>
</evidence>
<dbReference type="EMBL" id="NIOJ01000042">
    <property type="protein sequence ID" value="PNT96965.1"/>
    <property type="molecule type" value="Genomic_DNA"/>
</dbReference>
<gene>
    <name evidence="1" type="ORF">CDQ84_14160</name>
</gene>
<keyword evidence="2" id="KW-1185">Reference proteome</keyword>
<reference evidence="1 2" key="1">
    <citation type="submission" date="2017-06" db="EMBL/GenBank/DDBJ databases">
        <title>Investigating the central metabolism of Clostridium thermosuccinogenes.</title>
        <authorList>
            <person name="Koendjbiharie J.G."/>
            <person name="van Kranenburg R."/>
        </authorList>
    </citation>
    <scope>NUCLEOTIDE SEQUENCE [LARGE SCALE GENOMIC DNA]</scope>
    <source>
        <strain evidence="1 2">DSM 5806</strain>
    </source>
</reference>
<dbReference type="KEGG" id="cthd:CDO33_17260"/>
<dbReference type="Proteomes" id="UP000236151">
    <property type="component" value="Unassembled WGS sequence"/>
</dbReference>
<dbReference type="RefSeq" id="WP_103082391.1">
    <property type="nucleotide sequence ID" value="NZ_CP021850.1"/>
</dbReference>
<organism evidence="1 2">
    <name type="scientific">Clostridium thermosuccinogenes</name>
    <dbReference type="NCBI Taxonomy" id="84032"/>
    <lineage>
        <taxon>Bacteria</taxon>
        <taxon>Bacillati</taxon>
        <taxon>Bacillota</taxon>
        <taxon>Clostridia</taxon>
        <taxon>Eubacteriales</taxon>
        <taxon>Clostridiaceae</taxon>
        <taxon>Clostridium</taxon>
    </lineage>
</organism>
<name>A0A2K2FAD0_9CLOT</name>